<evidence type="ECO:0000313" key="1">
    <source>
        <dbReference type="EMBL" id="CAI0434912.1"/>
    </source>
</evidence>
<comment type="caution">
    <text evidence="1">The sequence shown here is derived from an EMBL/GenBank/DDBJ whole genome shotgun (WGS) entry which is preliminary data.</text>
</comment>
<reference evidence="1" key="1">
    <citation type="submission" date="2022-08" db="EMBL/GenBank/DDBJ databases">
        <authorList>
            <person name="Gutierrez-Valencia J."/>
        </authorList>
    </citation>
    <scope>NUCLEOTIDE SEQUENCE</scope>
</reference>
<name>A0AAV0LLX3_9ROSI</name>
<sequence>MQKHQTHHRRHWNRDLAACETDNKRSNSYYGS</sequence>
<proteinExistence type="predicted"/>
<dbReference type="AlphaFoldDB" id="A0AAV0LLX3"/>
<organism evidence="1 2">
    <name type="scientific">Linum tenue</name>
    <dbReference type="NCBI Taxonomy" id="586396"/>
    <lineage>
        <taxon>Eukaryota</taxon>
        <taxon>Viridiplantae</taxon>
        <taxon>Streptophyta</taxon>
        <taxon>Embryophyta</taxon>
        <taxon>Tracheophyta</taxon>
        <taxon>Spermatophyta</taxon>
        <taxon>Magnoliopsida</taxon>
        <taxon>eudicotyledons</taxon>
        <taxon>Gunneridae</taxon>
        <taxon>Pentapetalae</taxon>
        <taxon>rosids</taxon>
        <taxon>fabids</taxon>
        <taxon>Malpighiales</taxon>
        <taxon>Linaceae</taxon>
        <taxon>Linum</taxon>
    </lineage>
</organism>
<dbReference type="Proteomes" id="UP001154282">
    <property type="component" value="Unassembled WGS sequence"/>
</dbReference>
<keyword evidence="2" id="KW-1185">Reference proteome</keyword>
<protein>
    <submittedName>
        <fullName evidence="1">Uncharacterized protein</fullName>
    </submittedName>
</protein>
<evidence type="ECO:0000313" key="2">
    <source>
        <dbReference type="Proteomes" id="UP001154282"/>
    </source>
</evidence>
<accession>A0AAV0LLX3</accession>
<gene>
    <name evidence="1" type="ORF">LITE_LOCUS24474</name>
</gene>
<dbReference type="EMBL" id="CAMGYJ010000006">
    <property type="protein sequence ID" value="CAI0434912.1"/>
    <property type="molecule type" value="Genomic_DNA"/>
</dbReference>